<dbReference type="Proteomes" id="UP001151760">
    <property type="component" value="Unassembled WGS sequence"/>
</dbReference>
<feature type="domain" description="Aminotransferase-like plant mobile" evidence="2">
    <location>
        <begin position="25"/>
        <end position="360"/>
    </location>
</feature>
<sequence>MGYCKNFRLILCVYFINPRGKKQEIYNAVLNSSYEIVKNRDLILGFAKNWCDETKTFVFKWGEVTITVLGHSVFDLVDIECEAKQVLRKLNEARAELHKSKYNKTDQFGWMKKFKDSGSEIEHEAFLALWLSQFVFPCTYGTVSTNVSAIAVCLAKGVRLALAPPVLASIYRDLSLLNHNLGNDGHDDESNLIVWAPFQLVQVWILERFRKISPNCVGSCSPRFARWENKKLLVENVGSFVDCCFDDFIWQPFGEVLNDKSGKWVVVAECLDEELESWVRCLRVSELVGMDGKYIEQYLPHRVAMQFGMNQDVPGDVARMNGNRGIAWRFYTRLVKDVKVYIPSGLFEPYVTVRYLEWWNKSTGECSLQSTIDDNKTDKFGKDESSIEGSEDSVDVDTMGFEL</sequence>
<feature type="compositionally biased region" description="Basic and acidic residues" evidence="1">
    <location>
        <begin position="373"/>
        <end position="385"/>
    </location>
</feature>
<feature type="region of interest" description="Disordered" evidence="1">
    <location>
        <begin position="373"/>
        <end position="403"/>
    </location>
</feature>
<dbReference type="EMBL" id="BQNB010018966">
    <property type="protein sequence ID" value="GJT80178.1"/>
    <property type="molecule type" value="Genomic_DNA"/>
</dbReference>
<name>A0ABQ5GX36_9ASTR</name>
<reference evidence="3" key="2">
    <citation type="submission" date="2022-01" db="EMBL/GenBank/DDBJ databases">
        <authorList>
            <person name="Yamashiro T."/>
            <person name="Shiraishi A."/>
            <person name="Satake H."/>
            <person name="Nakayama K."/>
        </authorList>
    </citation>
    <scope>NUCLEOTIDE SEQUENCE</scope>
</reference>
<dbReference type="PANTHER" id="PTHR46033">
    <property type="entry name" value="PROTEIN MAIN-LIKE 2"/>
    <property type="match status" value="1"/>
</dbReference>
<evidence type="ECO:0000256" key="1">
    <source>
        <dbReference type="SAM" id="MobiDB-lite"/>
    </source>
</evidence>
<gene>
    <name evidence="3" type="ORF">Tco_1054520</name>
</gene>
<keyword evidence="4" id="KW-1185">Reference proteome</keyword>
<evidence type="ECO:0000313" key="4">
    <source>
        <dbReference type="Proteomes" id="UP001151760"/>
    </source>
</evidence>
<proteinExistence type="predicted"/>
<organism evidence="3 4">
    <name type="scientific">Tanacetum coccineum</name>
    <dbReference type="NCBI Taxonomy" id="301880"/>
    <lineage>
        <taxon>Eukaryota</taxon>
        <taxon>Viridiplantae</taxon>
        <taxon>Streptophyta</taxon>
        <taxon>Embryophyta</taxon>
        <taxon>Tracheophyta</taxon>
        <taxon>Spermatophyta</taxon>
        <taxon>Magnoliopsida</taxon>
        <taxon>eudicotyledons</taxon>
        <taxon>Gunneridae</taxon>
        <taxon>Pentapetalae</taxon>
        <taxon>asterids</taxon>
        <taxon>campanulids</taxon>
        <taxon>Asterales</taxon>
        <taxon>Asteraceae</taxon>
        <taxon>Asteroideae</taxon>
        <taxon>Anthemideae</taxon>
        <taxon>Anthemidinae</taxon>
        <taxon>Tanacetum</taxon>
    </lineage>
</organism>
<protein>
    <submittedName>
        <fullName evidence="3">Aminotransferase-like mobile domain-containing protein</fullName>
    </submittedName>
</protein>
<evidence type="ECO:0000259" key="2">
    <source>
        <dbReference type="Pfam" id="PF10536"/>
    </source>
</evidence>
<comment type="caution">
    <text evidence="3">The sequence shown here is derived from an EMBL/GenBank/DDBJ whole genome shotgun (WGS) entry which is preliminary data.</text>
</comment>
<dbReference type="InterPro" id="IPR044824">
    <property type="entry name" value="MAIN-like"/>
</dbReference>
<evidence type="ECO:0000313" key="3">
    <source>
        <dbReference type="EMBL" id="GJT80178.1"/>
    </source>
</evidence>
<dbReference type="InterPro" id="IPR019557">
    <property type="entry name" value="AminoTfrase-like_pln_mobile"/>
</dbReference>
<dbReference type="PANTHER" id="PTHR46033:SF67">
    <property type="entry name" value="AMINOTRANSFERASE-LIKE, PLANT MOBILE DOMAIN FAMILY PROTEIN"/>
    <property type="match status" value="1"/>
</dbReference>
<dbReference type="Pfam" id="PF10536">
    <property type="entry name" value="PMD"/>
    <property type="match status" value="1"/>
</dbReference>
<accession>A0ABQ5GX36</accession>
<reference evidence="3" key="1">
    <citation type="journal article" date="2022" name="Int. J. Mol. Sci.">
        <title>Draft Genome of Tanacetum Coccineum: Genomic Comparison of Closely Related Tanacetum-Family Plants.</title>
        <authorList>
            <person name="Yamashiro T."/>
            <person name="Shiraishi A."/>
            <person name="Nakayama K."/>
            <person name="Satake H."/>
        </authorList>
    </citation>
    <scope>NUCLEOTIDE SEQUENCE</scope>
</reference>